<dbReference type="EMBL" id="FONT01000006">
    <property type="protein sequence ID" value="SFE92839.1"/>
    <property type="molecule type" value="Genomic_DNA"/>
</dbReference>
<dbReference type="InterPro" id="IPR010461">
    <property type="entry name" value="ComK"/>
</dbReference>
<protein>
    <submittedName>
        <fullName evidence="1">Competence protein ComK</fullName>
    </submittedName>
</protein>
<gene>
    <name evidence="1" type="ORF">SAMN05192532_10642</name>
</gene>
<dbReference type="Proteomes" id="UP000199516">
    <property type="component" value="Unassembled WGS sequence"/>
</dbReference>
<dbReference type="AlphaFoldDB" id="A0A1I2EJA7"/>
<keyword evidence="2" id="KW-1185">Reference proteome</keyword>
<reference evidence="1 2" key="1">
    <citation type="submission" date="2016-10" db="EMBL/GenBank/DDBJ databases">
        <authorList>
            <person name="de Groot N.N."/>
        </authorList>
    </citation>
    <scope>NUCLEOTIDE SEQUENCE [LARGE SCALE GENOMIC DNA]</scope>
    <source>
        <strain evidence="1 2">DSM 23995</strain>
    </source>
</reference>
<evidence type="ECO:0000313" key="1">
    <source>
        <dbReference type="EMBL" id="SFE92839.1"/>
    </source>
</evidence>
<accession>A0A1I2EJA7</accession>
<dbReference type="STRING" id="930128.SAMN05192532_10642"/>
<dbReference type="Pfam" id="PF06338">
    <property type="entry name" value="ComK"/>
    <property type="match status" value="1"/>
</dbReference>
<evidence type="ECO:0000313" key="2">
    <source>
        <dbReference type="Proteomes" id="UP000199516"/>
    </source>
</evidence>
<name>A0A1I2EJA7_9BACI</name>
<sequence>MESVMVEDYMVNHRTMALIPVFKGESKTKIYEVGGSVLTTNVSPIHIMKKACLERGSSLQGRYDAVKHKLGFRQRLPVPVDQQEGIYAFPIMSAKKPENIWLFYDHVDRTVCDENGSIIIFYDGQQLSTSISSYIIEQQILKTGRCKTIFQQKFRNPIH</sequence>
<organism evidence="1 2">
    <name type="scientific">Alteribacillus iranensis</name>
    <dbReference type="NCBI Taxonomy" id="930128"/>
    <lineage>
        <taxon>Bacteria</taxon>
        <taxon>Bacillati</taxon>
        <taxon>Bacillota</taxon>
        <taxon>Bacilli</taxon>
        <taxon>Bacillales</taxon>
        <taxon>Bacillaceae</taxon>
        <taxon>Alteribacillus</taxon>
    </lineage>
</organism>
<dbReference type="GO" id="GO:0030420">
    <property type="term" value="P:establishment of competence for transformation"/>
    <property type="evidence" value="ECO:0007669"/>
    <property type="project" value="InterPro"/>
</dbReference>
<dbReference type="OrthoDB" id="2417337at2"/>
<dbReference type="RefSeq" id="WP_091662656.1">
    <property type="nucleotide sequence ID" value="NZ_FONT01000006.1"/>
</dbReference>
<proteinExistence type="predicted"/>